<evidence type="ECO:0000256" key="4">
    <source>
        <dbReference type="ARBA" id="ARBA00023163"/>
    </source>
</evidence>
<dbReference type="Gene3D" id="3.40.190.290">
    <property type="match status" value="1"/>
</dbReference>
<proteinExistence type="inferred from homology"/>
<keyword evidence="2" id="KW-0805">Transcription regulation</keyword>
<evidence type="ECO:0000313" key="6">
    <source>
        <dbReference type="EMBL" id="SHF08258.1"/>
    </source>
</evidence>
<dbReference type="InterPro" id="IPR005119">
    <property type="entry name" value="LysR_subst-bd"/>
</dbReference>
<keyword evidence="4" id="KW-0804">Transcription</keyword>
<dbReference type="PROSITE" id="PS50931">
    <property type="entry name" value="HTH_LYSR"/>
    <property type="match status" value="1"/>
</dbReference>
<dbReference type="Proteomes" id="UP000183987">
    <property type="component" value="Unassembled WGS sequence"/>
</dbReference>
<evidence type="ECO:0000259" key="5">
    <source>
        <dbReference type="PROSITE" id="PS50931"/>
    </source>
</evidence>
<dbReference type="GO" id="GO:0006351">
    <property type="term" value="P:DNA-templated transcription"/>
    <property type="evidence" value="ECO:0007669"/>
    <property type="project" value="TreeGrafter"/>
</dbReference>
<organism evidence="6 7">
    <name type="scientific">Loktanella atrilutea</name>
    <dbReference type="NCBI Taxonomy" id="366533"/>
    <lineage>
        <taxon>Bacteria</taxon>
        <taxon>Pseudomonadati</taxon>
        <taxon>Pseudomonadota</taxon>
        <taxon>Alphaproteobacteria</taxon>
        <taxon>Rhodobacterales</taxon>
        <taxon>Roseobacteraceae</taxon>
        <taxon>Loktanella</taxon>
    </lineage>
</organism>
<dbReference type="EMBL" id="FQUE01000003">
    <property type="protein sequence ID" value="SHF08258.1"/>
    <property type="molecule type" value="Genomic_DNA"/>
</dbReference>
<dbReference type="SUPFAM" id="SSF46785">
    <property type="entry name" value="Winged helix' DNA-binding domain"/>
    <property type="match status" value="1"/>
</dbReference>
<dbReference type="Pfam" id="PF00126">
    <property type="entry name" value="HTH_1"/>
    <property type="match status" value="1"/>
</dbReference>
<keyword evidence="3" id="KW-0238">DNA-binding</keyword>
<dbReference type="InterPro" id="IPR036388">
    <property type="entry name" value="WH-like_DNA-bd_sf"/>
</dbReference>
<protein>
    <submittedName>
        <fullName evidence="6">Transcriptional regulator, LysR family</fullName>
    </submittedName>
</protein>
<dbReference type="SUPFAM" id="SSF53850">
    <property type="entry name" value="Periplasmic binding protein-like II"/>
    <property type="match status" value="1"/>
</dbReference>
<dbReference type="InterPro" id="IPR000847">
    <property type="entry name" value="LysR_HTH_N"/>
</dbReference>
<evidence type="ECO:0000256" key="2">
    <source>
        <dbReference type="ARBA" id="ARBA00023015"/>
    </source>
</evidence>
<dbReference type="InterPro" id="IPR058163">
    <property type="entry name" value="LysR-type_TF_proteobact-type"/>
</dbReference>
<evidence type="ECO:0000313" key="7">
    <source>
        <dbReference type="Proteomes" id="UP000183987"/>
    </source>
</evidence>
<keyword evidence="7" id="KW-1185">Reference proteome</keyword>
<evidence type="ECO:0000256" key="3">
    <source>
        <dbReference type="ARBA" id="ARBA00023125"/>
    </source>
</evidence>
<dbReference type="GO" id="GO:0003700">
    <property type="term" value="F:DNA-binding transcription factor activity"/>
    <property type="evidence" value="ECO:0007669"/>
    <property type="project" value="InterPro"/>
</dbReference>
<feature type="domain" description="HTH lysR-type" evidence="5">
    <location>
        <begin position="1"/>
        <end position="61"/>
    </location>
</feature>
<comment type="similarity">
    <text evidence="1">Belongs to the LysR transcriptional regulatory family.</text>
</comment>
<dbReference type="PRINTS" id="PR00039">
    <property type="entry name" value="HTHLYSR"/>
</dbReference>
<dbReference type="PANTHER" id="PTHR30537">
    <property type="entry name" value="HTH-TYPE TRANSCRIPTIONAL REGULATOR"/>
    <property type="match status" value="1"/>
</dbReference>
<dbReference type="AlphaFoldDB" id="A0A1M4YRE7"/>
<dbReference type="Pfam" id="PF03466">
    <property type="entry name" value="LysR_substrate"/>
    <property type="match status" value="1"/>
</dbReference>
<accession>A0A1M4YRE7</accession>
<evidence type="ECO:0000256" key="1">
    <source>
        <dbReference type="ARBA" id="ARBA00009437"/>
    </source>
</evidence>
<reference evidence="7" key="1">
    <citation type="submission" date="2016-11" db="EMBL/GenBank/DDBJ databases">
        <authorList>
            <person name="Varghese N."/>
            <person name="Submissions S."/>
        </authorList>
    </citation>
    <scope>NUCLEOTIDE SEQUENCE [LARGE SCALE GENOMIC DNA]</scope>
    <source>
        <strain evidence="7">DSM 29326</strain>
    </source>
</reference>
<name>A0A1M4YRE7_LOKAT</name>
<gene>
    <name evidence="6" type="ORF">SAMN05444339_103220</name>
</gene>
<dbReference type="FunFam" id="1.10.10.10:FF:000001">
    <property type="entry name" value="LysR family transcriptional regulator"/>
    <property type="match status" value="1"/>
</dbReference>
<dbReference type="GO" id="GO:0043565">
    <property type="term" value="F:sequence-specific DNA binding"/>
    <property type="evidence" value="ECO:0007669"/>
    <property type="project" value="TreeGrafter"/>
</dbReference>
<dbReference type="PANTHER" id="PTHR30537:SF3">
    <property type="entry name" value="TRANSCRIPTIONAL REGULATORY PROTEIN"/>
    <property type="match status" value="1"/>
</dbReference>
<dbReference type="Gene3D" id="1.10.10.10">
    <property type="entry name" value="Winged helix-like DNA-binding domain superfamily/Winged helix DNA-binding domain"/>
    <property type="match status" value="1"/>
</dbReference>
<dbReference type="RefSeq" id="WP_072856887.1">
    <property type="nucleotide sequence ID" value="NZ_FQUE01000003.1"/>
</dbReference>
<dbReference type="OrthoDB" id="9787460at2"/>
<dbReference type="InterPro" id="IPR036390">
    <property type="entry name" value="WH_DNA-bd_sf"/>
</dbReference>
<dbReference type="STRING" id="366533.SAMN05444339_103220"/>
<sequence length="305" mass="34065">MPDFAWDDLRFFLSVAETGQLTTAARRLRTSHVTVSRRIDRLERALGLRLFERNPKGYELTSHGRSLIVSAQGMAAQADQLHADLAGEEPLQQGLMRIATPEGFGSYFSQCMLPAFVAQFPGIALELIALPQIISLSRRETEMSITLDPVKASTFISEKLTDYTLGVFGAPSYLAQAAPIRTRADLLDHPFGGYIEDMIYAPGLDYLGDVHPRLRPSFKSSSIFNQQAAAQEGLVLCVLPHFIGSRDPRLQPVLGDVVRLRRSYWLNCHRDVHAAPREQAVRRFLFAQIAHHAPVLHRPTLPLTE</sequence>